<reference evidence="7 8" key="1">
    <citation type="submission" date="2019-04" db="EMBL/GenBank/DDBJ databases">
        <authorList>
            <person name="Li Y."/>
            <person name="Wang J."/>
        </authorList>
    </citation>
    <scope>NUCLEOTIDE SEQUENCE [LARGE SCALE GENOMIC DNA]</scope>
    <source>
        <strain evidence="7 8">DSM 14668</strain>
    </source>
</reference>
<evidence type="ECO:0000256" key="3">
    <source>
        <dbReference type="ARBA" id="ARBA00023082"/>
    </source>
</evidence>
<organism evidence="7 8">
    <name type="scientific">Polyangium fumosum</name>
    <dbReference type="NCBI Taxonomy" id="889272"/>
    <lineage>
        <taxon>Bacteria</taxon>
        <taxon>Pseudomonadati</taxon>
        <taxon>Myxococcota</taxon>
        <taxon>Polyangia</taxon>
        <taxon>Polyangiales</taxon>
        <taxon>Polyangiaceae</taxon>
        <taxon>Polyangium</taxon>
    </lineage>
</organism>
<dbReference type="InterPro" id="IPR014284">
    <property type="entry name" value="RNA_pol_sigma-70_dom"/>
</dbReference>
<dbReference type="Gene3D" id="1.10.1740.10">
    <property type="match status" value="1"/>
</dbReference>
<dbReference type="GO" id="GO:0006352">
    <property type="term" value="P:DNA-templated transcription initiation"/>
    <property type="evidence" value="ECO:0007669"/>
    <property type="project" value="InterPro"/>
</dbReference>
<dbReference type="OrthoDB" id="9796555at2"/>
<comment type="caution">
    <text evidence="7">The sequence shown here is derived from an EMBL/GenBank/DDBJ whole genome shotgun (WGS) entry which is preliminary data.</text>
</comment>
<dbReference type="GO" id="GO:0003677">
    <property type="term" value="F:DNA binding"/>
    <property type="evidence" value="ECO:0007669"/>
    <property type="project" value="UniProtKB-KW"/>
</dbReference>
<evidence type="ECO:0000256" key="2">
    <source>
        <dbReference type="ARBA" id="ARBA00023015"/>
    </source>
</evidence>
<dbReference type="EMBL" id="SSMQ01000122">
    <property type="protein sequence ID" value="TKC93354.1"/>
    <property type="molecule type" value="Genomic_DNA"/>
</dbReference>
<comment type="similarity">
    <text evidence="1">Belongs to the sigma-70 factor family. ECF subfamily.</text>
</comment>
<evidence type="ECO:0000313" key="7">
    <source>
        <dbReference type="EMBL" id="TKC93354.1"/>
    </source>
</evidence>
<keyword evidence="5" id="KW-0804">Transcription</keyword>
<dbReference type="InterPro" id="IPR013324">
    <property type="entry name" value="RNA_pol_sigma_r3/r4-like"/>
</dbReference>
<dbReference type="PANTHER" id="PTHR43133">
    <property type="entry name" value="RNA POLYMERASE ECF-TYPE SIGMA FACTO"/>
    <property type="match status" value="1"/>
</dbReference>
<keyword evidence="3" id="KW-0731">Sigma factor</keyword>
<dbReference type="SUPFAM" id="SSF88946">
    <property type="entry name" value="Sigma2 domain of RNA polymerase sigma factors"/>
    <property type="match status" value="1"/>
</dbReference>
<dbReference type="InterPro" id="IPR013325">
    <property type="entry name" value="RNA_pol_sigma_r2"/>
</dbReference>
<sequence length="428" mass="47228">MYWTGRLSQRVFVVVRLLLPVLHHASDAFLRFYATHLLTVLVILARMGVRQADVDDLAQLVFVKVYKNFDKVPSAGIEDWLEMICKQQAAEHYRLYRHRFETPEADVGVDVPSDENPHERFEHHELDQVVKRVLQTMDAKLVDVLVRAEFKGESLPKIAAALGVSRNTAQARLVEAKDVFRRRVKRMFGRDFTPFMLLPFGLDTVLRPEDLTPDFIEKARHEVWRRVARELCFDEMLPLALAPSSSPPSEPPASGKRQIHAVAPRGPGPAARATAKAVLERIIKHPLFLVGVGALGGGGAVALWPHDAPPAALHAVPMVLSVVVDESGRGESSSVVALPATPGPSPTVVVVAPPRAAPAAVPLNDPETTNLEQAREMLSRGQFAEALATLRQHERDYRSSHHAGVRNKYIAAALEGLRQNEQKSGSTP</sequence>
<evidence type="ECO:0000256" key="1">
    <source>
        <dbReference type="ARBA" id="ARBA00010641"/>
    </source>
</evidence>
<dbReference type="InterPro" id="IPR039425">
    <property type="entry name" value="RNA_pol_sigma-70-like"/>
</dbReference>
<dbReference type="NCBIfam" id="TIGR02937">
    <property type="entry name" value="sigma70-ECF"/>
    <property type="match status" value="1"/>
</dbReference>
<evidence type="ECO:0000313" key="8">
    <source>
        <dbReference type="Proteomes" id="UP000309215"/>
    </source>
</evidence>
<feature type="region of interest" description="Disordered" evidence="6">
    <location>
        <begin position="243"/>
        <end position="267"/>
    </location>
</feature>
<dbReference type="PANTHER" id="PTHR43133:SF8">
    <property type="entry name" value="RNA POLYMERASE SIGMA FACTOR HI_1459-RELATED"/>
    <property type="match status" value="1"/>
</dbReference>
<keyword evidence="8" id="KW-1185">Reference proteome</keyword>
<dbReference type="InterPro" id="IPR036388">
    <property type="entry name" value="WH-like_DNA-bd_sf"/>
</dbReference>
<proteinExistence type="inferred from homology"/>
<evidence type="ECO:0000256" key="6">
    <source>
        <dbReference type="SAM" id="MobiDB-lite"/>
    </source>
</evidence>
<keyword evidence="4" id="KW-0238">DNA-binding</keyword>
<gene>
    <name evidence="7" type="ORF">E8A74_49505</name>
</gene>
<dbReference type="Gene3D" id="1.10.10.10">
    <property type="entry name" value="Winged helix-like DNA-binding domain superfamily/Winged helix DNA-binding domain"/>
    <property type="match status" value="1"/>
</dbReference>
<accession>A0A4U1IHQ3</accession>
<keyword evidence="2" id="KW-0805">Transcription regulation</keyword>
<dbReference type="SUPFAM" id="SSF88659">
    <property type="entry name" value="Sigma3 and sigma4 domains of RNA polymerase sigma factors"/>
    <property type="match status" value="1"/>
</dbReference>
<name>A0A4U1IHQ3_9BACT</name>
<evidence type="ECO:0000256" key="4">
    <source>
        <dbReference type="ARBA" id="ARBA00023125"/>
    </source>
</evidence>
<dbReference type="AlphaFoldDB" id="A0A4U1IHQ3"/>
<dbReference type="GO" id="GO:0016987">
    <property type="term" value="F:sigma factor activity"/>
    <property type="evidence" value="ECO:0007669"/>
    <property type="project" value="UniProtKB-KW"/>
</dbReference>
<protein>
    <submittedName>
        <fullName evidence="7">Sigma-70 family RNA polymerase sigma factor</fullName>
    </submittedName>
</protein>
<evidence type="ECO:0000256" key="5">
    <source>
        <dbReference type="ARBA" id="ARBA00023163"/>
    </source>
</evidence>
<dbReference type="Proteomes" id="UP000309215">
    <property type="component" value="Unassembled WGS sequence"/>
</dbReference>